<gene>
    <name evidence="1" type="ORF">ACFSE6_10750</name>
</gene>
<dbReference type="Proteomes" id="UP001597277">
    <property type="component" value="Unassembled WGS sequence"/>
</dbReference>
<accession>A0ABW4L8F8</accession>
<name>A0ABW4L8F8_9MICO</name>
<protein>
    <recommendedName>
        <fullName evidence="3">Nuclear transport factor 2 family protein</fullName>
    </recommendedName>
</protein>
<evidence type="ECO:0000313" key="2">
    <source>
        <dbReference type="Proteomes" id="UP001597277"/>
    </source>
</evidence>
<dbReference type="RefSeq" id="WP_388006365.1">
    <property type="nucleotide sequence ID" value="NZ_JBHUEE010000005.1"/>
</dbReference>
<keyword evidence="2" id="KW-1185">Reference proteome</keyword>
<evidence type="ECO:0000313" key="1">
    <source>
        <dbReference type="EMBL" id="MFD1718316.1"/>
    </source>
</evidence>
<dbReference type="Gene3D" id="3.10.450.50">
    <property type="match status" value="1"/>
</dbReference>
<evidence type="ECO:0008006" key="3">
    <source>
        <dbReference type="Google" id="ProtNLM"/>
    </source>
</evidence>
<dbReference type="EMBL" id="JBHUEE010000005">
    <property type="protein sequence ID" value="MFD1718316.1"/>
    <property type="molecule type" value="Genomic_DNA"/>
</dbReference>
<dbReference type="SUPFAM" id="SSF54427">
    <property type="entry name" value="NTF2-like"/>
    <property type="match status" value="1"/>
</dbReference>
<dbReference type="InterPro" id="IPR032710">
    <property type="entry name" value="NTF2-like_dom_sf"/>
</dbReference>
<sequence>MTTLVPDFCAAAGRHDVDAMLDTLAPGATLTSPLVGGAVFSGSADLKVLLGAVYGALRDLRWDEPIGVGRRRLAISVGRIGRVEIIDALVVDLDETGRITGLFPHLRPWVGATVLAARLAPTLVRHPAMLRRAQRRAG</sequence>
<proteinExistence type="predicted"/>
<comment type="caution">
    <text evidence="1">The sequence shown here is derived from an EMBL/GenBank/DDBJ whole genome shotgun (WGS) entry which is preliminary data.</text>
</comment>
<reference evidence="2" key="1">
    <citation type="journal article" date="2019" name="Int. J. Syst. Evol. Microbiol.">
        <title>The Global Catalogue of Microorganisms (GCM) 10K type strain sequencing project: providing services to taxonomists for standard genome sequencing and annotation.</title>
        <authorList>
            <consortium name="The Broad Institute Genomics Platform"/>
            <consortium name="The Broad Institute Genome Sequencing Center for Infectious Disease"/>
            <person name="Wu L."/>
            <person name="Ma J."/>
        </authorList>
    </citation>
    <scope>NUCLEOTIDE SEQUENCE [LARGE SCALE GENOMIC DNA]</scope>
    <source>
        <strain evidence="2">JCM 17130</strain>
    </source>
</reference>
<organism evidence="1 2">
    <name type="scientific">Georgenia deserti</name>
    <dbReference type="NCBI Taxonomy" id="2093781"/>
    <lineage>
        <taxon>Bacteria</taxon>
        <taxon>Bacillati</taxon>
        <taxon>Actinomycetota</taxon>
        <taxon>Actinomycetes</taxon>
        <taxon>Micrococcales</taxon>
        <taxon>Bogoriellaceae</taxon>
        <taxon>Georgenia</taxon>
    </lineage>
</organism>